<feature type="region of interest" description="Disordered" evidence="1">
    <location>
        <begin position="1"/>
        <end position="42"/>
    </location>
</feature>
<organism evidence="4 5">
    <name type="scientific">Streptomyces himastatinicus ATCC 53653</name>
    <dbReference type="NCBI Taxonomy" id="457427"/>
    <lineage>
        <taxon>Bacteria</taxon>
        <taxon>Bacillati</taxon>
        <taxon>Actinomycetota</taxon>
        <taxon>Actinomycetes</taxon>
        <taxon>Kitasatosporales</taxon>
        <taxon>Streptomycetaceae</taxon>
        <taxon>Streptomyces</taxon>
        <taxon>Streptomyces violaceusniger group</taxon>
    </lineage>
</organism>
<dbReference type="STRING" id="457427.SSOG_05637"/>
<dbReference type="Pfam" id="PF00652">
    <property type="entry name" value="Ricin_B_lectin"/>
    <property type="match status" value="1"/>
</dbReference>
<feature type="region of interest" description="Disordered" evidence="1">
    <location>
        <begin position="176"/>
        <end position="200"/>
    </location>
</feature>
<feature type="compositionally biased region" description="Basic residues" evidence="1">
    <location>
        <begin position="9"/>
        <end position="23"/>
    </location>
</feature>
<name>D9WNR6_9ACTN</name>
<dbReference type="InterPro" id="IPR035992">
    <property type="entry name" value="Ricin_B-like_lectins"/>
</dbReference>
<keyword evidence="2" id="KW-0472">Membrane</keyword>
<evidence type="ECO:0000313" key="5">
    <source>
        <dbReference type="Proteomes" id="UP000003963"/>
    </source>
</evidence>
<evidence type="ECO:0000259" key="3">
    <source>
        <dbReference type="Pfam" id="PF00652"/>
    </source>
</evidence>
<dbReference type="HOGENOM" id="CLU_061992_0_0_11"/>
<dbReference type="SUPFAM" id="SSF50370">
    <property type="entry name" value="Ricin B-like lectins"/>
    <property type="match status" value="1"/>
</dbReference>
<dbReference type="Gene3D" id="2.80.10.50">
    <property type="match status" value="1"/>
</dbReference>
<evidence type="ECO:0000313" key="4">
    <source>
        <dbReference type="EMBL" id="EFL25923.1"/>
    </source>
</evidence>
<evidence type="ECO:0000256" key="1">
    <source>
        <dbReference type="SAM" id="MobiDB-lite"/>
    </source>
</evidence>
<dbReference type="CDD" id="cd00161">
    <property type="entry name" value="beta-trefoil_Ricin-like"/>
    <property type="match status" value="1"/>
</dbReference>
<dbReference type="InterPro" id="IPR000772">
    <property type="entry name" value="Ricin_B_lectin"/>
</dbReference>
<dbReference type="AlphaFoldDB" id="D9WNR6"/>
<dbReference type="InterPro" id="IPR001387">
    <property type="entry name" value="Cro/C1-type_HTH"/>
</dbReference>
<feature type="compositionally biased region" description="Low complexity" evidence="1">
    <location>
        <begin position="182"/>
        <end position="200"/>
    </location>
</feature>
<dbReference type="Proteomes" id="UP000003963">
    <property type="component" value="Unassembled WGS sequence"/>
</dbReference>
<evidence type="ECO:0000256" key="2">
    <source>
        <dbReference type="SAM" id="Phobius"/>
    </source>
</evidence>
<reference evidence="4 5" key="1">
    <citation type="submission" date="2009-02" db="EMBL/GenBank/DDBJ databases">
        <title>Annotation of Streptomyces hygroscopicus strain ATCC 53653.</title>
        <authorList>
            <consortium name="The Broad Institute Genome Sequencing Platform"/>
            <consortium name="Broad Institute Microbial Sequencing Center"/>
            <person name="Fischbach M."/>
            <person name="Godfrey P."/>
            <person name="Ward D."/>
            <person name="Young S."/>
            <person name="Zeng Q."/>
            <person name="Koehrsen M."/>
            <person name="Alvarado L."/>
            <person name="Berlin A.M."/>
            <person name="Bochicchio J."/>
            <person name="Borenstein D."/>
            <person name="Chapman S.B."/>
            <person name="Chen Z."/>
            <person name="Engels R."/>
            <person name="Freedman E."/>
            <person name="Gellesch M."/>
            <person name="Goldberg J."/>
            <person name="Griggs A."/>
            <person name="Gujja S."/>
            <person name="Heilman E.R."/>
            <person name="Heiman D.I."/>
            <person name="Hepburn T.A."/>
            <person name="Howarth C."/>
            <person name="Jen D."/>
            <person name="Larson L."/>
            <person name="Lewis B."/>
            <person name="Mehta T."/>
            <person name="Park D."/>
            <person name="Pearson M."/>
            <person name="Richards J."/>
            <person name="Roberts A."/>
            <person name="Saif S."/>
            <person name="Shea T.D."/>
            <person name="Shenoy N."/>
            <person name="Sisk P."/>
            <person name="Stolte C."/>
            <person name="Sykes S.N."/>
            <person name="Thomson T."/>
            <person name="Walk T."/>
            <person name="White J."/>
            <person name="Yandava C."/>
            <person name="Straight P."/>
            <person name="Clardy J."/>
            <person name="Hung D."/>
            <person name="Kolter R."/>
            <person name="Mekalanos J."/>
            <person name="Walker S."/>
            <person name="Walsh C.T."/>
            <person name="Wieland-Brown L.C."/>
            <person name="Haas B."/>
            <person name="Nusbaum C."/>
            <person name="Birren B."/>
        </authorList>
    </citation>
    <scope>NUCLEOTIDE SEQUENCE [LARGE SCALE GENOMIC DNA]</scope>
    <source>
        <strain evidence="4 5">ATCC 53653</strain>
    </source>
</reference>
<keyword evidence="2" id="KW-1133">Transmembrane helix</keyword>
<proteinExistence type="predicted"/>
<accession>D9WNR6</accession>
<feature type="transmembrane region" description="Helical" evidence="2">
    <location>
        <begin position="153"/>
        <end position="173"/>
    </location>
</feature>
<feature type="domain" description="Ricin B lectin" evidence="3">
    <location>
        <begin position="201"/>
        <end position="336"/>
    </location>
</feature>
<dbReference type="CDD" id="cd00093">
    <property type="entry name" value="HTH_XRE"/>
    <property type="match status" value="1"/>
</dbReference>
<dbReference type="EMBL" id="GG657754">
    <property type="protein sequence ID" value="EFL25923.1"/>
    <property type="molecule type" value="Genomic_DNA"/>
</dbReference>
<protein>
    <submittedName>
        <fullName evidence="4">PE-PGRS family protein</fullName>
    </submittedName>
</protein>
<dbReference type="Pfam" id="PF13560">
    <property type="entry name" value="HTH_31"/>
    <property type="match status" value="1"/>
</dbReference>
<sequence length="354" mass="37789">MSLPGPRAVRPRARKGAKARCRPAPRPSPWRSMGSQGEWGPRSARNAAEFVALLRELRERSGLTYRQLEERAAENGDVLARSTLSDALRQDALPRTETLLAFLRACGEEDRAGEWLEVHHDIAADRASVRTENAVDPEPEPPEIRRGVPRGRLIGAALAVLIVGAAASLAVAMTADDGEPDTPGAAAPSARSAASTPSPGTYRIRSVVSSLCLSEVEGESGGHVFQADCRRSIPTYALEESADDTVQVRSLHPVFGYGCLGVGQGSTKGGTQMMDDHCGHRGTAEWFRIQRVTTPTRGYRITAVHSGQCVSVPGGSTRKGDPVLQLPCAADDTGQIFRFDPVRAPTAIPTITGN</sequence>
<keyword evidence="5" id="KW-1185">Reference proteome</keyword>
<gene>
    <name evidence="4" type="ORF">SSOG_05637</name>
</gene>
<keyword evidence="2" id="KW-0812">Transmembrane</keyword>